<comment type="caution">
    <text evidence="2">The sequence shown here is derived from an EMBL/GenBank/DDBJ whole genome shotgun (WGS) entry which is preliminary data.</text>
</comment>
<reference evidence="2 3" key="1">
    <citation type="journal article" date="2014" name="Genome Announc.">
        <title>Draft Genome Sequence of the Carrageenan-Degrading Bacterium Cellulophaga sp. Strain KL-A, Isolated from Decaying Marine Algae.</title>
        <authorList>
            <person name="Shan D."/>
            <person name="Ying J."/>
            <person name="Li X."/>
            <person name="Gao Z."/>
            <person name="Wei G."/>
            <person name="Shao Z."/>
        </authorList>
    </citation>
    <scope>NUCLEOTIDE SEQUENCE [LARGE SCALE GENOMIC DNA]</scope>
    <source>
        <strain evidence="2 3">KL-A</strain>
    </source>
</reference>
<organism evidence="2 3">
    <name type="scientific">Cellulophaga geojensis KL-A</name>
    <dbReference type="NCBI Taxonomy" id="1328323"/>
    <lineage>
        <taxon>Bacteria</taxon>
        <taxon>Pseudomonadati</taxon>
        <taxon>Bacteroidota</taxon>
        <taxon>Flavobacteriia</taxon>
        <taxon>Flavobacteriales</taxon>
        <taxon>Flavobacteriaceae</taxon>
        <taxon>Cellulophaga</taxon>
    </lineage>
</organism>
<evidence type="ECO:0000256" key="1">
    <source>
        <dbReference type="SAM" id="SignalP"/>
    </source>
</evidence>
<protein>
    <submittedName>
        <fullName evidence="2">Uncharacterized protein</fullName>
    </submittedName>
</protein>
<keyword evidence="3" id="KW-1185">Reference proteome</keyword>
<accession>A0ABN0RP59</accession>
<dbReference type="RefSeq" id="WP_034645306.1">
    <property type="nucleotide sequence ID" value="NZ_ARZX01000010.1"/>
</dbReference>
<feature type="chain" id="PRO_5046141010" evidence="1">
    <location>
        <begin position="21"/>
        <end position="421"/>
    </location>
</feature>
<dbReference type="EMBL" id="ARZX01000010">
    <property type="protein sequence ID" value="EWH13558.1"/>
    <property type="molecule type" value="Genomic_DNA"/>
</dbReference>
<evidence type="ECO:0000313" key="2">
    <source>
        <dbReference type="EMBL" id="EWH13558.1"/>
    </source>
</evidence>
<gene>
    <name evidence="2" type="ORF">KLA_09439</name>
</gene>
<keyword evidence="1" id="KW-0732">Signal</keyword>
<sequence>MKNIKLLILLLFTTVFASKAQSIEEFISNKASATCNCIENIDYIDSQTDFELKLKSCAALSAKDSTRVLKQTTFNEYDNLLQSKLFENCTAIETKLTKLRESYLITNMDSLYNTEKQYKNIEEGLLGSYGLSFGNRSPEGSPTLFLYHNNNYVIVSFGEVQTGTWRVVKEKYLHLNPNKTKYPFSVYGRYNPSIGDSTKTSFLGDRFSYITLITYNKTTKTPVNLTPIFNKDANCFDFPYIHKTASVPQQISLAFNQSYEESEDQKITLYSFKNTTNFNDFIIFEYTRAENKMPIRVLIDGNKLVFGKKQITEKSALPKPGSENDSFIKEMSAINFTPKTMYYNFGYKEFKSEEINSKSYKYNKKLNNYKYKGKVPRTYEEETSDYHNFLQVNKYEMLQDVTQQQKQFKINKKSIIYTVCD</sequence>
<name>A0ABN0RP59_9FLAO</name>
<feature type="signal peptide" evidence="1">
    <location>
        <begin position="1"/>
        <end position="20"/>
    </location>
</feature>
<proteinExistence type="predicted"/>
<evidence type="ECO:0000313" key="3">
    <source>
        <dbReference type="Proteomes" id="UP000019275"/>
    </source>
</evidence>
<dbReference type="Proteomes" id="UP000019275">
    <property type="component" value="Unassembled WGS sequence"/>
</dbReference>